<dbReference type="EMBL" id="JH431806">
    <property type="status" value="NOT_ANNOTATED_CDS"/>
    <property type="molecule type" value="Genomic_DNA"/>
</dbReference>
<evidence type="ECO:0000256" key="1">
    <source>
        <dbReference type="ARBA" id="ARBA00022723"/>
    </source>
</evidence>
<sequence length="1350" mass="150392">MGMGERITNIKNRKFVFNKNRLAGCVATVMAAKSTPLSDRSIAYRPVVEPISPFEIANETPDEVGPHTNDEAESELRISSVRGQAEDFFTSEETVDQDFPEAVPEERSGAEDDKYGFAKIFDSLKSCEDVSVPVFSTAPTKPDLPETLGSDEDTPSSIINSSQIDDENSKSPTLTSQVTQMPSITSSPKKQRKSSPWKDDPKNSSSSCLGLVTFPGHTNLNSSTEDKAQTSCHRQIGLFGSSKESDIRACITYSDESKSSCNDSDYSDHDSLETVLQDNQTSAKSNSVVVAPAKFKVNSPPVKEKEENNAKRKKRKSYVGNLVLSGIEEEAQKKRLAQEIPGHNWLENKINSGDMSIKPPTRRNSTHLPIQAPPQRTTSHQWAEKCRKFLPLDFKCYIHLSGLVAIAKPGAAKRQIKTSLSDDNRQTSPNSNRSSELINHDQSTVPAEKAITSDILSPTEASAIEVTEVTATSYILRPARLKITTPKDLIGQPRVASSPINNNAHQTDVNDPGLVVEKAPNSPQELKTVIDEPLNPTIPLEDSILGTSKEQQKENIIDKIIENSSDSDEITIVNVINESNRVEKCPDEPKRIAVDVPRNNVVITEKVEISKPIPIAPKIINDSKSGLTAPTVSSKMESTPMVREESPESIASNMHEPVQGTLTADILNDVRQLDQEYQRYQSEVLLLDKMASKYEAQRENIILMKKDKEMTLRLMDEYKKLFIGPNAGAAKDSGRESNLEPILKIQNMVGDQNQKDAAAAALTPAISHSPRIKANNAEDHHPYYTYAPHYPTPQYQSEYPPQYPYHQIQTHPEAQQSAIAQYNSENRIVQQQPQVIQEQSCKRHLAEQYESRKRVFLEHQEEVARKRREQEQEPAARRHREEDQQAYIYQQQQSMYQAMSVPKSQLPTSHRLANSATNGIADPHRFNSHASNTSPSSTFTLTASNPHQMQNQNRGSLVSPQRTISSPNPNFASRNSPQHTVHAPISLHQMHHTNCAHHNSPQHVVHAPIPSHQMFNPNRTSHNSPTIQHTVHAPVYQQSQMHNSNHVSRSPQQMSSHHTVPQRAVLAPIPIQPHVTNASSIPQLRSVATHPNRVSSLQQFTGHQNYAVNQRIPSQSMMSQNPVHAQAALHHSVHAPTLKPASQMRSPTVKHLLAHATHSMPSRPTTSYPMAATNHHLGARQFPNVGLTCGHPNEQFIESRVNPCYVGNQMPNVNPNVIRVANPGANSYGDEMNASPERQGAQMWHQPQRTDSGVNVNQSVQREEAKSESSIGHQDLLCFNCHGKATMFCSLCKSVCYCSQECQALNWGIHESKCRSLTKKCLVNYGLVKHRQEHTRCNHMILMLVFVKIQ</sequence>
<dbReference type="InterPro" id="IPR002893">
    <property type="entry name" value="Znf_MYND"/>
</dbReference>
<dbReference type="SUPFAM" id="SSF144232">
    <property type="entry name" value="HIT/MYND zinc finger-like"/>
    <property type="match status" value="1"/>
</dbReference>
<feature type="compositionally biased region" description="Polar residues" evidence="5">
    <location>
        <begin position="426"/>
        <end position="445"/>
    </location>
</feature>
<feature type="compositionally biased region" description="Polar residues" evidence="5">
    <location>
        <begin position="170"/>
        <end position="188"/>
    </location>
</feature>
<keyword evidence="1" id="KW-0479">Metal-binding</keyword>
<reference evidence="8" key="1">
    <citation type="submission" date="2011-05" db="EMBL/GenBank/DDBJ databases">
        <authorList>
            <person name="Richards S.R."/>
            <person name="Qu J."/>
            <person name="Jiang H."/>
            <person name="Jhangiani S.N."/>
            <person name="Agravi P."/>
            <person name="Goodspeed R."/>
            <person name="Gross S."/>
            <person name="Mandapat C."/>
            <person name="Jackson L."/>
            <person name="Mathew T."/>
            <person name="Pu L."/>
            <person name="Thornton R."/>
            <person name="Saada N."/>
            <person name="Wilczek-Boney K.B."/>
            <person name="Lee S."/>
            <person name="Kovar C."/>
            <person name="Wu Y."/>
            <person name="Scherer S.E."/>
            <person name="Worley K.C."/>
            <person name="Muzny D.M."/>
            <person name="Gibbs R."/>
        </authorList>
    </citation>
    <scope>NUCLEOTIDE SEQUENCE</scope>
    <source>
        <strain evidence="8">Brora</strain>
    </source>
</reference>
<evidence type="ECO:0000313" key="7">
    <source>
        <dbReference type="EnsemblMetazoa" id="SMAR007787-PA"/>
    </source>
</evidence>
<dbReference type="Gene3D" id="6.10.140.2220">
    <property type="match status" value="1"/>
</dbReference>
<dbReference type="EnsemblMetazoa" id="SMAR007787-RA">
    <property type="protein sequence ID" value="SMAR007787-PA"/>
    <property type="gene ID" value="SMAR007787"/>
</dbReference>
<dbReference type="Proteomes" id="UP000014500">
    <property type="component" value="Unassembled WGS sequence"/>
</dbReference>
<keyword evidence="3" id="KW-0862">Zinc</keyword>
<reference evidence="7" key="2">
    <citation type="submission" date="2015-02" db="UniProtKB">
        <authorList>
            <consortium name="EnsemblMetazoa"/>
        </authorList>
    </citation>
    <scope>IDENTIFICATION</scope>
</reference>
<keyword evidence="2 4" id="KW-0863">Zinc-finger</keyword>
<organism evidence="7 8">
    <name type="scientific">Strigamia maritima</name>
    <name type="common">European centipede</name>
    <name type="synonym">Geophilus maritimus</name>
    <dbReference type="NCBI Taxonomy" id="126957"/>
    <lineage>
        <taxon>Eukaryota</taxon>
        <taxon>Metazoa</taxon>
        <taxon>Ecdysozoa</taxon>
        <taxon>Arthropoda</taxon>
        <taxon>Myriapoda</taxon>
        <taxon>Chilopoda</taxon>
        <taxon>Pleurostigmophora</taxon>
        <taxon>Geophilomorpha</taxon>
        <taxon>Linotaeniidae</taxon>
        <taxon>Strigamia</taxon>
    </lineage>
</organism>
<feature type="region of interest" description="Disordered" evidence="5">
    <location>
        <begin position="493"/>
        <end position="512"/>
    </location>
</feature>
<evidence type="ECO:0000256" key="3">
    <source>
        <dbReference type="ARBA" id="ARBA00022833"/>
    </source>
</evidence>
<name>T1J2J2_STRMM</name>
<protein>
    <recommendedName>
        <fullName evidence="6">MYND-type domain-containing protein</fullName>
    </recommendedName>
</protein>
<evidence type="ECO:0000256" key="5">
    <source>
        <dbReference type="SAM" id="MobiDB-lite"/>
    </source>
</evidence>
<dbReference type="GO" id="GO:0008270">
    <property type="term" value="F:zinc ion binding"/>
    <property type="evidence" value="ECO:0007669"/>
    <property type="project" value="UniProtKB-KW"/>
</dbReference>
<keyword evidence="8" id="KW-1185">Reference proteome</keyword>
<feature type="compositionally biased region" description="Polar residues" evidence="5">
    <location>
        <begin position="928"/>
        <end position="978"/>
    </location>
</feature>
<dbReference type="Pfam" id="PF01753">
    <property type="entry name" value="zf-MYND"/>
    <property type="match status" value="1"/>
</dbReference>
<evidence type="ECO:0000256" key="2">
    <source>
        <dbReference type="ARBA" id="ARBA00022771"/>
    </source>
</evidence>
<evidence type="ECO:0000313" key="8">
    <source>
        <dbReference type="Proteomes" id="UP000014500"/>
    </source>
</evidence>
<feature type="domain" description="MYND-type" evidence="6">
    <location>
        <begin position="1278"/>
        <end position="1314"/>
    </location>
</feature>
<evidence type="ECO:0000256" key="4">
    <source>
        <dbReference type="PROSITE-ProRule" id="PRU00134"/>
    </source>
</evidence>
<dbReference type="OMA" id="HESKCRS"/>
<feature type="region of interest" description="Disordered" evidence="5">
    <location>
        <begin position="896"/>
        <end position="978"/>
    </location>
</feature>
<accession>T1J2J2</accession>
<dbReference type="PROSITE" id="PS50865">
    <property type="entry name" value="ZF_MYND_2"/>
    <property type="match status" value="1"/>
</dbReference>
<proteinExistence type="predicted"/>
<dbReference type="HOGENOM" id="CLU_257756_0_0_1"/>
<feature type="region of interest" description="Disordered" evidence="5">
    <location>
        <begin position="136"/>
        <end position="210"/>
    </location>
</feature>
<evidence type="ECO:0000259" key="6">
    <source>
        <dbReference type="PROSITE" id="PS50865"/>
    </source>
</evidence>
<feature type="region of interest" description="Disordered" evidence="5">
    <location>
        <begin position="417"/>
        <end position="446"/>
    </location>
</feature>
<feature type="compositionally biased region" description="Polar residues" evidence="5">
    <location>
        <begin position="902"/>
        <end position="918"/>
    </location>
</feature>
<feature type="compositionally biased region" description="Polar residues" evidence="5">
    <location>
        <begin position="498"/>
        <end position="509"/>
    </location>
</feature>
<feature type="region of interest" description="Disordered" evidence="5">
    <location>
        <begin position="863"/>
        <end position="883"/>
    </location>
</feature>
<feature type="region of interest" description="Disordered" evidence="5">
    <location>
        <begin position="91"/>
        <end position="111"/>
    </location>
</feature>